<dbReference type="RefSeq" id="WP_009166587.1">
    <property type="nucleotide sequence ID" value="NZ_AYZI01000004.1"/>
</dbReference>
<dbReference type="PATRIC" id="fig|1423745.4.peg.807"/>
<dbReference type="InterPro" id="IPR009370">
    <property type="entry name" value="YutD-like"/>
</dbReference>
<accession>A0A0R2CJ36</accession>
<sequence>MEHSQIEILIEQRREKRIPYAEIKQIDATTLTVNGHRYELVANVRNAFDLGAFTNSFNPILTRYDYIIGDWGYGQLRLKGFFNDRRTNDSFERKSAINDYLLEEVNLGDNYFVLHNVDAAQKIETSVNPTTIKRSRKHHNSANRHIKQRHDKTKAQLTKRQFTIRQKKED</sequence>
<evidence type="ECO:0008006" key="4">
    <source>
        <dbReference type="Google" id="ProtNLM"/>
    </source>
</evidence>
<feature type="compositionally biased region" description="Basic residues" evidence="1">
    <location>
        <begin position="133"/>
        <end position="152"/>
    </location>
</feature>
<evidence type="ECO:0000313" key="3">
    <source>
        <dbReference type="Proteomes" id="UP000051586"/>
    </source>
</evidence>
<name>A0A0R2CJ36_9LACO</name>
<feature type="compositionally biased region" description="Polar residues" evidence="1">
    <location>
        <begin position="155"/>
        <end position="164"/>
    </location>
</feature>
<evidence type="ECO:0000256" key="1">
    <source>
        <dbReference type="SAM" id="MobiDB-lite"/>
    </source>
</evidence>
<evidence type="ECO:0000313" key="2">
    <source>
        <dbReference type="EMBL" id="KRM91624.1"/>
    </source>
</evidence>
<dbReference type="Proteomes" id="UP000051586">
    <property type="component" value="Unassembled WGS sequence"/>
</dbReference>
<dbReference type="EMBL" id="AYZI01000004">
    <property type="protein sequence ID" value="KRM91624.1"/>
    <property type="molecule type" value="Genomic_DNA"/>
</dbReference>
<comment type="caution">
    <text evidence="2">The sequence shown here is derived from an EMBL/GenBank/DDBJ whole genome shotgun (WGS) entry which is preliminary data.</text>
</comment>
<dbReference type="AlphaFoldDB" id="A0A0R2CJ36"/>
<proteinExistence type="predicted"/>
<dbReference type="Pfam" id="PF06265">
    <property type="entry name" value="YutD-like"/>
    <property type="match status" value="1"/>
</dbReference>
<gene>
    <name evidence="2" type="ORF">FC87_GL000758</name>
</gene>
<protein>
    <recommendedName>
        <fullName evidence="4">DUF1027 domain-containing protein</fullName>
    </recommendedName>
</protein>
<organism evidence="2 3">
    <name type="scientific">Fructilactobacillus florum DSM 22689 = JCM 16035</name>
    <dbReference type="NCBI Taxonomy" id="1423745"/>
    <lineage>
        <taxon>Bacteria</taxon>
        <taxon>Bacillati</taxon>
        <taxon>Bacillota</taxon>
        <taxon>Bacilli</taxon>
        <taxon>Lactobacillales</taxon>
        <taxon>Lactobacillaceae</taxon>
        <taxon>Fructilactobacillus</taxon>
    </lineage>
</organism>
<dbReference type="STRING" id="1423745.GCA_001311215_01815"/>
<feature type="region of interest" description="Disordered" evidence="1">
    <location>
        <begin position="132"/>
        <end position="170"/>
    </location>
</feature>
<reference evidence="2 3" key="1">
    <citation type="journal article" date="2015" name="Genome Announc.">
        <title>Expanding the biotechnology potential of lactobacilli through comparative genomics of 213 strains and associated genera.</title>
        <authorList>
            <person name="Sun Z."/>
            <person name="Harris H.M."/>
            <person name="McCann A."/>
            <person name="Guo C."/>
            <person name="Argimon S."/>
            <person name="Zhang W."/>
            <person name="Yang X."/>
            <person name="Jeffery I.B."/>
            <person name="Cooney J.C."/>
            <person name="Kagawa T.F."/>
            <person name="Liu W."/>
            <person name="Song Y."/>
            <person name="Salvetti E."/>
            <person name="Wrobel A."/>
            <person name="Rasinkangas P."/>
            <person name="Parkhill J."/>
            <person name="Rea M.C."/>
            <person name="O'Sullivan O."/>
            <person name="Ritari J."/>
            <person name="Douillard F.P."/>
            <person name="Paul Ross R."/>
            <person name="Yang R."/>
            <person name="Briner A.E."/>
            <person name="Felis G.E."/>
            <person name="de Vos W.M."/>
            <person name="Barrangou R."/>
            <person name="Klaenhammer T.R."/>
            <person name="Caufield P.W."/>
            <person name="Cui Y."/>
            <person name="Zhang H."/>
            <person name="O'Toole P.W."/>
        </authorList>
    </citation>
    <scope>NUCLEOTIDE SEQUENCE [LARGE SCALE GENOMIC DNA]</scope>
    <source>
        <strain evidence="2 3">DSM 22689</strain>
    </source>
</reference>
<dbReference type="InterPro" id="IPR038141">
    <property type="entry name" value="YutD-like_sf"/>
</dbReference>
<dbReference type="Gene3D" id="3.50.4.20">
    <property type="match status" value="1"/>
</dbReference>